<gene>
    <name evidence="1" type="ORF">SAMN00790413_04851</name>
</gene>
<evidence type="ECO:0000313" key="1">
    <source>
        <dbReference type="EMBL" id="SMB82120.1"/>
    </source>
</evidence>
<dbReference type="Proteomes" id="UP000192582">
    <property type="component" value="Unassembled WGS sequence"/>
</dbReference>
<dbReference type="RefSeq" id="WP_084046151.1">
    <property type="nucleotide sequence ID" value="NZ_FWWU01000005.1"/>
</dbReference>
<dbReference type="STRING" id="695939.SAMN00790413_04851"/>
<dbReference type="AlphaFoldDB" id="A0A1W1UM31"/>
<protein>
    <recommendedName>
        <fullName evidence="3">Sensory transduction regulator</fullName>
    </recommendedName>
</protein>
<evidence type="ECO:0000313" key="2">
    <source>
        <dbReference type="Proteomes" id="UP000192582"/>
    </source>
</evidence>
<reference evidence="1 2" key="1">
    <citation type="submission" date="2017-04" db="EMBL/GenBank/DDBJ databases">
        <authorList>
            <person name="Afonso C.L."/>
            <person name="Miller P.J."/>
            <person name="Scott M.A."/>
            <person name="Spackman E."/>
            <person name="Goraichik I."/>
            <person name="Dimitrov K.M."/>
            <person name="Suarez D.L."/>
            <person name="Swayne D.E."/>
        </authorList>
    </citation>
    <scope>NUCLEOTIDE SEQUENCE [LARGE SCALE GENOMIC DNA]</scope>
    <source>
        <strain evidence="1 2">KR-140</strain>
    </source>
</reference>
<evidence type="ECO:0008006" key="3">
    <source>
        <dbReference type="Google" id="ProtNLM"/>
    </source>
</evidence>
<keyword evidence="2" id="KW-1185">Reference proteome</keyword>
<dbReference type="EMBL" id="FWWU01000005">
    <property type="protein sequence ID" value="SMB82120.1"/>
    <property type="molecule type" value="Genomic_DNA"/>
</dbReference>
<sequence length="148" mass="16515">MSDTELTGDAPPALPAPNTYAEAVLDFLTEEGFRPKLDEDGDVYFKYEGGTYVVLTGRDDPTVLLVVYPYFWSLDDAAERARALEAAMYAQQHVLIGRVTVLDGNVSASVNAYLPDEHSFRAVLIKSVDGLKYLVTRFREHMHAQLEN</sequence>
<name>A0A1W1UM31_9DEIO</name>
<dbReference type="OrthoDB" id="1072676at2"/>
<proteinExistence type="predicted"/>
<organism evidence="1 2">
    <name type="scientific">Deinococcus hopiensis KR-140</name>
    <dbReference type="NCBI Taxonomy" id="695939"/>
    <lineage>
        <taxon>Bacteria</taxon>
        <taxon>Thermotogati</taxon>
        <taxon>Deinococcota</taxon>
        <taxon>Deinococci</taxon>
        <taxon>Deinococcales</taxon>
        <taxon>Deinococcaceae</taxon>
        <taxon>Deinococcus</taxon>
    </lineage>
</organism>
<accession>A0A1W1UM31</accession>